<dbReference type="PROSITE" id="PS51257">
    <property type="entry name" value="PROKAR_LIPOPROTEIN"/>
    <property type="match status" value="1"/>
</dbReference>
<feature type="domain" description="Peptidase S8/S53" evidence="4">
    <location>
        <begin position="79"/>
        <end position="135"/>
    </location>
</feature>
<dbReference type="PROSITE" id="PS00136">
    <property type="entry name" value="SUBTILASE_ASP"/>
    <property type="match status" value="1"/>
</dbReference>
<dbReference type="Proteomes" id="UP000323930">
    <property type="component" value="Unassembled WGS sequence"/>
</dbReference>
<dbReference type="GO" id="GO:0006508">
    <property type="term" value="P:proteolysis"/>
    <property type="evidence" value="ECO:0007669"/>
    <property type="project" value="InterPro"/>
</dbReference>
<keyword evidence="3" id="KW-0732">Signal</keyword>
<dbReference type="InterPro" id="IPR023827">
    <property type="entry name" value="Peptidase_S8_Asp-AS"/>
</dbReference>
<evidence type="ECO:0000256" key="1">
    <source>
        <dbReference type="ARBA" id="ARBA00022801"/>
    </source>
</evidence>
<reference evidence="5 6" key="1">
    <citation type="submission" date="2019-08" db="EMBL/GenBank/DDBJ databases">
        <title>Seonamhaeicola sediminis sp. nov., isolated from marine sediment.</title>
        <authorList>
            <person name="Cao W.R."/>
        </authorList>
    </citation>
    <scope>NUCLEOTIDE SEQUENCE [LARGE SCALE GENOMIC DNA]</scope>
    <source>
        <strain evidence="5 6">B011</strain>
    </source>
</reference>
<dbReference type="InterPro" id="IPR000209">
    <property type="entry name" value="Peptidase_S8/S53_dom"/>
</dbReference>
<evidence type="ECO:0000256" key="2">
    <source>
        <dbReference type="PROSITE-ProRule" id="PRU01240"/>
    </source>
</evidence>
<dbReference type="GO" id="GO:0004252">
    <property type="term" value="F:serine-type endopeptidase activity"/>
    <property type="evidence" value="ECO:0007669"/>
    <property type="project" value="InterPro"/>
</dbReference>
<evidence type="ECO:0000313" key="5">
    <source>
        <dbReference type="EMBL" id="TYA70835.1"/>
    </source>
</evidence>
<organism evidence="5 6">
    <name type="scientific">Seonamhaeicola marinus</name>
    <dbReference type="NCBI Taxonomy" id="1912246"/>
    <lineage>
        <taxon>Bacteria</taxon>
        <taxon>Pseudomonadati</taxon>
        <taxon>Bacteroidota</taxon>
        <taxon>Flavobacteriia</taxon>
        <taxon>Flavobacteriales</taxon>
        <taxon>Flavobacteriaceae</taxon>
    </lineage>
</organism>
<comment type="caution">
    <text evidence="5">The sequence shown here is derived from an EMBL/GenBank/DDBJ whole genome shotgun (WGS) entry which is preliminary data.</text>
</comment>
<evidence type="ECO:0000313" key="6">
    <source>
        <dbReference type="Proteomes" id="UP000323930"/>
    </source>
</evidence>
<feature type="non-terminal residue" evidence="5">
    <location>
        <position position="152"/>
    </location>
</feature>
<dbReference type="EMBL" id="VSDQ01000728">
    <property type="protein sequence ID" value="TYA70835.1"/>
    <property type="molecule type" value="Genomic_DNA"/>
</dbReference>
<name>A0A5D0HHX4_9FLAO</name>
<evidence type="ECO:0000256" key="3">
    <source>
        <dbReference type="SAM" id="SignalP"/>
    </source>
</evidence>
<dbReference type="Gene3D" id="3.40.50.200">
    <property type="entry name" value="Peptidase S8/S53 domain"/>
    <property type="match status" value="1"/>
</dbReference>
<gene>
    <name evidence="5" type="ORF">FUA24_20990</name>
</gene>
<keyword evidence="6" id="KW-1185">Reference proteome</keyword>
<feature type="signal peptide" evidence="3">
    <location>
        <begin position="1"/>
        <end position="23"/>
    </location>
</feature>
<keyword evidence="1" id="KW-0378">Hydrolase</keyword>
<dbReference type="PROSITE" id="PS51892">
    <property type="entry name" value="SUBTILASE"/>
    <property type="match status" value="1"/>
</dbReference>
<evidence type="ECO:0000259" key="4">
    <source>
        <dbReference type="Pfam" id="PF00082"/>
    </source>
</evidence>
<dbReference type="RefSeq" id="WP_222861379.1">
    <property type="nucleotide sequence ID" value="NZ_VSDQ01000728.1"/>
</dbReference>
<protein>
    <submittedName>
        <fullName evidence="5">Peptidase S8</fullName>
    </submittedName>
</protein>
<proteinExistence type="inferred from homology"/>
<comment type="caution">
    <text evidence="2">Lacks conserved residue(s) required for the propagation of feature annotation.</text>
</comment>
<sequence length="152" mass="16627">MKTLKVLTASAFSAFLISSCGSADILSTPIENIDATPLKVSELTKAEKENWGHLDLVKDTIPGMSVDKAYAEIIKNKKGQKVIVAVIDSGIDIDHEDLDDVIWTNTDEIPNNGIDDDKNGYIDDVHGWNFLGDGYNEQLEFVRILASGDTSN</sequence>
<dbReference type="SUPFAM" id="SSF52743">
    <property type="entry name" value="Subtilisin-like"/>
    <property type="match status" value="1"/>
</dbReference>
<dbReference type="Pfam" id="PF00082">
    <property type="entry name" value="Peptidase_S8"/>
    <property type="match status" value="1"/>
</dbReference>
<dbReference type="AlphaFoldDB" id="A0A5D0HHX4"/>
<feature type="chain" id="PRO_5022692827" evidence="3">
    <location>
        <begin position="24"/>
        <end position="152"/>
    </location>
</feature>
<comment type="similarity">
    <text evidence="2">Belongs to the peptidase S8 family.</text>
</comment>
<dbReference type="InterPro" id="IPR036852">
    <property type="entry name" value="Peptidase_S8/S53_dom_sf"/>
</dbReference>
<accession>A0A5D0HHX4</accession>